<evidence type="ECO:0000256" key="3">
    <source>
        <dbReference type="ARBA" id="ARBA00022723"/>
    </source>
</evidence>
<keyword evidence="2" id="KW-0288">FMN</keyword>
<dbReference type="CDD" id="cd00067">
    <property type="entry name" value="GAL4"/>
    <property type="match status" value="1"/>
</dbReference>
<proteinExistence type="predicted"/>
<evidence type="ECO:0000313" key="12">
    <source>
        <dbReference type="Proteomes" id="UP001201262"/>
    </source>
</evidence>
<evidence type="ECO:0000256" key="7">
    <source>
        <dbReference type="ARBA" id="ARBA00023125"/>
    </source>
</evidence>
<dbReference type="CDD" id="cd12148">
    <property type="entry name" value="fungal_TF_MHR"/>
    <property type="match status" value="1"/>
</dbReference>
<keyword evidence="5" id="KW-0560">Oxidoreductase</keyword>
<sequence length="941" mass="103239">MARTSEQQSRRKRSRMACEPCRDRKKRCNGGIPCSTCNIYGYKCYYQKLTRSKRSVSALRSTSAQVSPNIPTSQGAPTNEIDNCAFAESLEANSGAAFVRKAGLKIDPINAPKRNLFGWNVGTRQLPSNVAAVSPLSIVDIVFLDDIKALSNVYFTKVDPFYGFIDVSVFSVRLEARWQPRLNGDVHDAVLAGVGALGSLFSQRRINNTEAQLVELARYILDVHVDYGTPSAELVTAWVLRVIYLRLTARPYPTWIASCTLMHLIEAHHFHQDTTNTDSLPIPTVTDTQIRNRLVGVARHLNLWISYDLGVSRVSLANGPSTILPSGTSNDSTVEILNLLPISTCLGPEATCDDRKIQGLLLQTLKGTHIQPPSVLAQCNLVLCLLRRLHMTNITSSWKTIELVLDLFGRSLRAVRSLVSNCCPWHHVANVPFNMISILLEMENSEALTLLSQAMDTLKFVVSIYDTETIKEAYSTAYMLILLYQRRRHEDAELILNKVLQIHNLLPEHESPVQISTSCPEEQPWLQSLLPVADVSGLLGVNLFQFVPEDLERHQENATMAHPLQLAGNLARAYPWVSAPFIVSAPMRVMSGPALALAVSRAGGLGFLGPTIKTVDMVADLEKVAATIESSRASSTSASHTSSESNSSFSTAPFLPVGVGFQLWSDDIETAIGAIKKYKPCAAWLYAPREGQEDIDEWSRRIRSASSHTQIWVQIGTLKEARSLIQSSERPDVIVVQGSEAGGHGRAKDGLGLMALFPEVADVLASSQIPIFAAGGIADGRGAAAALCLGASGVVMGTRFLATSEARISRGYQNEILRASDGAVTTTRTLLYNHLRGTMGWPKEYSPRTIINQSFIEHQAGRPFGELKERHDQALKAGDNGWGPEGRLATYAGAAIGLIREVKDADSIVHEVRQDIQRRLLFYQQAKPKDSQTKKGKSGIN</sequence>
<keyword evidence="3" id="KW-0479">Metal-binding</keyword>
<dbReference type="Proteomes" id="UP001201262">
    <property type="component" value="Unassembled WGS sequence"/>
</dbReference>
<dbReference type="Pfam" id="PF03060">
    <property type="entry name" value="NMO"/>
    <property type="match status" value="1"/>
</dbReference>
<comment type="caution">
    <text evidence="11">The sequence shown here is derived from an EMBL/GenBank/DDBJ whole genome shotgun (WGS) entry which is preliminary data.</text>
</comment>
<evidence type="ECO:0000256" key="2">
    <source>
        <dbReference type="ARBA" id="ARBA00022643"/>
    </source>
</evidence>
<dbReference type="GO" id="GO:0000981">
    <property type="term" value="F:DNA-binding transcription factor activity, RNA polymerase II-specific"/>
    <property type="evidence" value="ECO:0007669"/>
    <property type="project" value="InterPro"/>
</dbReference>
<keyword evidence="6" id="KW-0805">Transcription regulation</keyword>
<evidence type="ECO:0000313" key="11">
    <source>
        <dbReference type="EMBL" id="KAH8696426.1"/>
    </source>
</evidence>
<evidence type="ECO:0000256" key="1">
    <source>
        <dbReference type="ARBA" id="ARBA00022630"/>
    </source>
</evidence>
<evidence type="ECO:0000256" key="9">
    <source>
        <dbReference type="ARBA" id="ARBA00023242"/>
    </source>
</evidence>
<dbReference type="GO" id="GO:0008270">
    <property type="term" value="F:zinc ion binding"/>
    <property type="evidence" value="ECO:0007669"/>
    <property type="project" value="InterPro"/>
</dbReference>
<dbReference type="PROSITE" id="PS00463">
    <property type="entry name" value="ZN2_CY6_FUNGAL_1"/>
    <property type="match status" value="1"/>
</dbReference>
<dbReference type="InterPro" id="IPR013785">
    <property type="entry name" value="Aldolase_TIM"/>
</dbReference>
<dbReference type="PROSITE" id="PS50048">
    <property type="entry name" value="ZN2_CY6_FUNGAL_2"/>
    <property type="match status" value="1"/>
</dbReference>
<evidence type="ECO:0000256" key="6">
    <source>
        <dbReference type="ARBA" id="ARBA00023015"/>
    </source>
</evidence>
<evidence type="ECO:0000256" key="4">
    <source>
        <dbReference type="ARBA" id="ARBA00022833"/>
    </source>
</evidence>
<gene>
    <name evidence="11" type="ORF">BGW36DRAFT_417589</name>
</gene>
<feature type="domain" description="Zn(2)-C6 fungal-type" evidence="10">
    <location>
        <begin position="17"/>
        <end position="46"/>
    </location>
</feature>
<reference evidence="11" key="1">
    <citation type="submission" date="2021-12" db="EMBL/GenBank/DDBJ databases">
        <title>Convergent genome expansion in fungi linked to evolution of root-endophyte symbiosis.</title>
        <authorList>
            <consortium name="DOE Joint Genome Institute"/>
            <person name="Ke Y.-H."/>
            <person name="Bonito G."/>
            <person name="Liao H.-L."/>
            <person name="Looney B."/>
            <person name="Rojas-Flechas A."/>
            <person name="Nash J."/>
            <person name="Hameed K."/>
            <person name="Schadt C."/>
            <person name="Martin F."/>
            <person name="Crous P.W."/>
            <person name="Miettinen O."/>
            <person name="Magnuson J.K."/>
            <person name="Labbe J."/>
            <person name="Jacobson D."/>
            <person name="Doktycz M.J."/>
            <person name="Veneault-Fourrey C."/>
            <person name="Kuo A."/>
            <person name="Mondo S."/>
            <person name="Calhoun S."/>
            <person name="Riley R."/>
            <person name="Ohm R."/>
            <person name="LaButti K."/>
            <person name="Andreopoulos B."/>
            <person name="Pangilinan J."/>
            <person name="Nolan M."/>
            <person name="Tritt A."/>
            <person name="Clum A."/>
            <person name="Lipzen A."/>
            <person name="Daum C."/>
            <person name="Barry K."/>
            <person name="Grigoriev I.V."/>
            <person name="Vilgalys R."/>
        </authorList>
    </citation>
    <scope>NUCLEOTIDE SEQUENCE</scope>
    <source>
        <strain evidence="11">PMI_201</strain>
    </source>
</reference>
<dbReference type="CDD" id="cd04730">
    <property type="entry name" value="NPD_like"/>
    <property type="match status" value="1"/>
</dbReference>
<name>A0AAD4PZX7_9EURO</name>
<dbReference type="InterPro" id="IPR004136">
    <property type="entry name" value="NMO"/>
</dbReference>
<keyword evidence="4" id="KW-0862">Zinc</keyword>
<dbReference type="PANTHER" id="PTHR31779">
    <property type="entry name" value="2-NITROPROPANE DIOXYGENASE FAMILY, PUTATIVE (AFU_ORTHOLOGUE AFUA_2G17430)-RELATED"/>
    <property type="match status" value="1"/>
</dbReference>
<dbReference type="SUPFAM" id="SSF57701">
    <property type="entry name" value="Zn2/Cys6 DNA-binding domain"/>
    <property type="match status" value="1"/>
</dbReference>
<dbReference type="InterPro" id="IPR036864">
    <property type="entry name" value="Zn2-C6_fun-type_DNA-bd_sf"/>
</dbReference>
<dbReference type="GO" id="GO:0018580">
    <property type="term" value="F:nitronate monooxygenase activity"/>
    <property type="evidence" value="ECO:0007669"/>
    <property type="project" value="InterPro"/>
</dbReference>
<dbReference type="RefSeq" id="XP_046071363.1">
    <property type="nucleotide sequence ID" value="XM_046219391.1"/>
</dbReference>
<evidence type="ECO:0000256" key="8">
    <source>
        <dbReference type="ARBA" id="ARBA00023163"/>
    </source>
</evidence>
<evidence type="ECO:0000259" key="10">
    <source>
        <dbReference type="PROSITE" id="PS50048"/>
    </source>
</evidence>
<dbReference type="Gene3D" id="4.10.240.10">
    <property type="entry name" value="Zn(2)-C6 fungal-type DNA-binding domain"/>
    <property type="match status" value="1"/>
</dbReference>
<keyword evidence="8" id="KW-0804">Transcription</keyword>
<dbReference type="SMART" id="SM00066">
    <property type="entry name" value="GAL4"/>
    <property type="match status" value="1"/>
</dbReference>
<dbReference type="Gene3D" id="3.20.20.70">
    <property type="entry name" value="Aldolase class I"/>
    <property type="match status" value="1"/>
</dbReference>
<dbReference type="Pfam" id="PF00172">
    <property type="entry name" value="Zn_clus"/>
    <property type="match status" value="1"/>
</dbReference>
<dbReference type="SUPFAM" id="SSF51412">
    <property type="entry name" value="Inosine monophosphate dehydrogenase (IMPDH)"/>
    <property type="match status" value="1"/>
</dbReference>
<dbReference type="GO" id="GO:0009410">
    <property type="term" value="P:response to xenobiotic stimulus"/>
    <property type="evidence" value="ECO:0007669"/>
    <property type="project" value="TreeGrafter"/>
</dbReference>
<dbReference type="AlphaFoldDB" id="A0AAD4PZX7"/>
<keyword evidence="1" id="KW-0285">Flavoprotein</keyword>
<accession>A0AAD4PZX7</accession>
<dbReference type="EMBL" id="JAJTJA010000007">
    <property type="protein sequence ID" value="KAH8696426.1"/>
    <property type="molecule type" value="Genomic_DNA"/>
</dbReference>
<dbReference type="GO" id="GO:0003677">
    <property type="term" value="F:DNA binding"/>
    <property type="evidence" value="ECO:0007669"/>
    <property type="project" value="UniProtKB-KW"/>
</dbReference>
<dbReference type="GeneID" id="70249678"/>
<protein>
    <recommendedName>
        <fullName evidence="10">Zn(2)-C6 fungal-type domain-containing protein</fullName>
    </recommendedName>
</protein>
<keyword evidence="7" id="KW-0238">DNA-binding</keyword>
<evidence type="ECO:0000256" key="5">
    <source>
        <dbReference type="ARBA" id="ARBA00023002"/>
    </source>
</evidence>
<organism evidence="11 12">
    <name type="scientific">Talaromyces proteolyticus</name>
    <dbReference type="NCBI Taxonomy" id="1131652"/>
    <lineage>
        <taxon>Eukaryota</taxon>
        <taxon>Fungi</taxon>
        <taxon>Dikarya</taxon>
        <taxon>Ascomycota</taxon>
        <taxon>Pezizomycotina</taxon>
        <taxon>Eurotiomycetes</taxon>
        <taxon>Eurotiomycetidae</taxon>
        <taxon>Eurotiales</taxon>
        <taxon>Trichocomaceae</taxon>
        <taxon>Talaromyces</taxon>
        <taxon>Talaromyces sect. Bacilispori</taxon>
    </lineage>
</organism>
<dbReference type="InterPro" id="IPR052478">
    <property type="entry name" value="Metabolite_Synth_Reg"/>
</dbReference>
<keyword evidence="12" id="KW-1185">Reference proteome</keyword>
<dbReference type="PANTHER" id="PTHR31779:SF5">
    <property type="entry name" value="ZN(II)2CYS6 TRANSCRIPTION FACTOR (EUROFUNG)"/>
    <property type="match status" value="1"/>
</dbReference>
<keyword evidence="9" id="KW-0539">Nucleus</keyword>
<dbReference type="InterPro" id="IPR001138">
    <property type="entry name" value="Zn2Cys6_DnaBD"/>
</dbReference>